<gene>
    <name evidence="1" type="ordered locus">Cpha266_0150</name>
</gene>
<organism evidence="1 2">
    <name type="scientific">Chlorobium phaeobacteroides (strain DSM 266 / SMG 266 / 2430)</name>
    <dbReference type="NCBI Taxonomy" id="290317"/>
    <lineage>
        <taxon>Bacteria</taxon>
        <taxon>Pseudomonadati</taxon>
        <taxon>Chlorobiota</taxon>
        <taxon>Chlorobiia</taxon>
        <taxon>Chlorobiales</taxon>
        <taxon>Chlorobiaceae</taxon>
        <taxon>Chlorobium/Pelodictyon group</taxon>
        <taxon>Chlorobium</taxon>
    </lineage>
</organism>
<dbReference type="HOGENOM" id="CLU_2823259_0_0_10"/>
<name>A1BCU3_CHLPD</name>
<protein>
    <submittedName>
        <fullName evidence="1">Uncharacterized protein</fullName>
    </submittedName>
</protein>
<reference evidence="1 2" key="1">
    <citation type="submission" date="2006-12" db="EMBL/GenBank/DDBJ databases">
        <title>Complete sequence of Chlorobium phaeobacteroides DSM 266.</title>
        <authorList>
            <consortium name="US DOE Joint Genome Institute"/>
            <person name="Copeland A."/>
            <person name="Lucas S."/>
            <person name="Lapidus A."/>
            <person name="Barry K."/>
            <person name="Detter J.C."/>
            <person name="Glavina del Rio T."/>
            <person name="Hammon N."/>
            <person name="Israni S."/>
            <person name="Pitluck S."/>
            <person name="Goltsman E."/>
            <person name="Schmutz J."/>
            <person name="Larimer F."/>
            <person name="Land M."/>
            <person name="Hauser L."/>
            <person name="Mikhailova N."/>
            <person name="Li T."/>
            <person name="Overmann J."/>
            <person name="Bryant D.A."/>
            <person name="Richardson P."/>
        </authorList>
    </citation>
    <scope>NUCLEOTIDE SEQUENCE [LARGE SCALE GENOMIC DNA]</scope>
    <source>
        <strain evidence="1 2">DSM 266</strain>
    </source>
</reference>
<evidence type="ECO:0000313" key="1">
    <source>
        <dbReference type="EMBL" id="ABL64220.1"/>
    </source>
</evidence>
<dbReference type="EMBL" id="CP000492">
    <property type="protein sequence ID" value="ABL64220.1"/>
    <property type="molecule type" value="Genomic_DNA"/>
</dbReference>
<dbReference type="Proteomes" id="UP000008701">
    <property type="component" value="Chromosome"/>
</dbReference>
<sequence length="66" mass="7245">MLFDCEKQAMERWTIAEHKVCDGCPYRGSVAGEPPFCIMRQNPPECFVARLSGRAAVTGQDKPSGA</sequence>
<dbReference type="RefSeq" id="WP_011744060.1">
    <property type="nucleotide sequence ID" value="NC_008639.1"/>
</dbReference>
<keyword evidence="2" id="KW-1185">Reference proteome</keyword>
<proteinExistence type="predicted"/>
<evidence type="ECO:0000313" key="2">
    <source>
        <dbReference type="Proteomes" id="UP000008701"/>
    </source>
</evidence>
<dbReference type="KEGG" id="cph:Cpha266_0150"/>
<accession>A1BCU3</accession>
<dbReference type="AlphaFoldDB" id="A1BCU3"/>
<dbReference type="OrthoDB" id="9937029at2"/>